<dbReference type="STRING" id="745277.Rahaq2_2723"/>
<proteinExistence type="predicted"/>
<dbReference type="HOGENOM" id="CLU_2587177_0_0_6"/>
<keyword evidence="3" id="KW-1185">Reference proteome</keyword>
<dbReference type="KEGG" id="raq:Rahaq2_2723"/>
<protein>
    <submittedName>
        <fullName evidence="2">Uncharacterized protein</fullName>
    </submittedName>
</protein>
<name>H2IRQ8_RAHAC</name>
<keyword evidence="1" id="KW-1133">Transmembrane helix</keyword>
<reference evidence="3" key="2">
    <citation type="submission" date="2012-01" db="EMBL/GenBank/DDBJ databases">
        <title>Complete sequence of chromosome of Rahnella aquatilis CIP 78.65.</title>
        <authorList>
            <person name="Lucas S."/>
            <person name="Han J."/>
            <person name="Lapidus A."/>
            <person name="Cheng J.-F."/>
            <person name="Goodwin L."/>
            <person name="Pitluck S."/>
            <person name="Peters L."/>
            <person name="Ovchinnikova G."/>
            <person name="Held B."/>
            <person name="Detter J.C."/>
            <person name="Han C."/>
            <person name="Tapia R."/>
            <person name="Land M."/>
            <person name="Hauser L."/>
            <person name="Kyrpides N."/>
            <person name="Ivanova N."/>
            <person name="Pagani I."/>
            <person name="Sobecky P."/>
            <person name="Martinez R."/>
            <person name="Woyke T."/>
        </authorList>
    </citation>
    <scope>NUCLEOTIDE SEQUENCE [LARGE SCALE GENOMIC DNA]</scope>
    <source>
        <strain evidence="3">ATCC 33071 / DSM 4594 / JCM 1683 / NBRC 105701 / NCIMB 13365 / CIP 78.65</strain>
    </source>
</reference>
<keyword evidence="1" id="KW-0812">Transmembrane</keyword>
<dbReference type="Proteomes" id="UP000009010">
    <property type="component" value="Chromosome"/>
</dbReference>
<dbReference type="AlphaFoldDB" id="H2IRQ8"/>
<evidence type="ECO:0000313" key="3">
    <source>
        <dbReference type="Proteomes" id="UP000009010"/>
    </source>
</evidence>
<keyword evidence="1" id="KW-0472">Membrane</keyword>
<accession>H2IRQ8</accession>
<reference evidence="2 3" key="1">
    <citation type="journal article" date="2012" name="J. Bacteriol.">
        <title>Complete Genome Sequence of Rahnella aquatilis CIP 78.65.</title>
        <authorList>
            <person name="Martinez R.J."/>
            <person name="Bruce D."/>
            <person name="Detter C."/>
            <person name="Goodwin L.A."/>
            <person name="Han J."/>
            <person name="Han C.S."/>
            <person name="Held B."/>
            <person name="Land M.L."/>
            <person name="Mikhailova N."/>
            <person name="Nolan M."/>
            <person name="Pennacchio L."/>
            <person name="Pitluck S."/>
            <person name="Tapia R."/>
            <person name="Woyke T."/>
            <person name="Sobecky P.A."/>
        </authorList>
    </citation>
    <scope>NUCLEOTIDE SEQUENCE [LARGE SCALE GENOMIC DNA]</scope>
    <source>
        <strain evidence="3">ATCC 33071 / DSM 4594 / JCM 1683 / NBRC 105701 / NCIMB 13365 / CIP 78.65</strain>
    </source>
</reference>
<evidence type="ECO:0000256" key="1">
    <source>
        <dbReference type="SAM" id="Phobius"/>
    </source>
</evidence>
<organism evidence="2 3">
    <name type="scientific">Rahnella aquatilis (strain ATCC 33071 / DSM 4594 / JCM 1683 / NBRC 105701 / NCIMB 13365 / CIP 78.65)</name>
    <dbReference type="NCBI Taxonomy" id="745277"/>
    <lineage>
        <taxon>Bacteria</taxon>
        <taxon>Pseudomonadati</taxon>
        <taxon>Pseudomonadota</taxon>
        <taxon>Gammaproteobacteria</taxon>
        <taxon>Enterobacterales</taxon>
        <taxon>Yersiniaceae</taxon>
        <taxon>Rahnella</taxon>
    </lineage>
</organism>
<dbReference type="EMBL" id="CP003244">
    <property type="protein sequence ID" value="AEX52559.1"/>
    <property type="molecule type" value="Genomic_DNA"/>
</dbReference>
<sequence length="80" mass="9132">MRTSNFFGKKVVVANFAMAIFGWGIGFLWAANIHVCRHLLIMFNASNLGNRSSLRKSRVASFAINVYIVYIDYELTLRKT</sequence>
<feature type="transmembrane region" description="Helical" evidence="1">
    <location>
        <begin position="12"/>
        <end position="31"/>
    </location>
</feature>
<gene>
    <name evidence="2" type="ordered locus">Rahaq2_2723</name>
</gene>
<evidence type="ECO:0000313" key="2">
    <source>
        <dbReference type="EMBL" id="AEX52559.1"/>
    </source>
</evidence>